<keyword evidence="2" id="KW-1185">Reference proteome</keyword>
<dbReference type="AlphaFoldDB" id="A0A1G7E6S3"/>
<dbReference type="Proteomes" id="UP000199417">
    <property type="component" value="Unassembled WGS sequence"/>
</dbReference>
<protein>
    <recommendedName>
        <fullName evidence="3">HEPN domain-containing protein</fullName>
    </recommendedName>
</protein>
<evidence type="ECO:0000313" key="1">
    <source>
        <dbReference type="EMBL" id="SDE59392.1"/>
    </source>
</evidence>
<name>A0A1G7E6S3_9NOCA</name>
<evidence type="ECO:0000313" key="2">
    <source>
        <dbReference type="Proteomes" id="UP000199417"/>
    </source>
</evidence>
<organism evidence="1 2">
    <name type="scientific">Rhodococcus tukisamuensis</name>
    <dbReference type="NCBI Taxonomy" id="168276"/>
    <lineage>
        <taxon>Bacteria</taxon>
        <taxon>Bacillati</taxon>
        <taxon>Actinomycetota</taxon>
        <taxon>Actinomycetes</taxon>
        <taxon>Mycobacteriales</taxon>
        <taxon>Nocardiaceae</taxon>
        <taxon>Rhodococcus</taxon>
    </lineage>
</organism>
<gene>
    <name evidence="1" type="ORF">SAMN05444580_12265</name>
</gene>
<sequence length="129" mass="14645">MKAERHRQIAERIERSVALCHDDDWEIQIEAAMLAGTHWANYALHQHGVAMEDEDIVHTSMLVVNTVRKYKIVEADLITALEEIEELRPLYVRGDVDGGPEAGRRALDLLGTIAAQARKSDEFARRRLS</sequence>
<proteinExistence type="predicted"/>
<dbReference type="STRING" id="168276.SAMN05444580_12265"/>
<accession>A0A1G7E6S3</accession>
<reference evidence="1 2" key="1">
    <citation type="submission" date="2016-10" db="EMBL/GenBank/DDBJ databases">
        <authorList>
            <person name="de Groot N.N."/>
        </authorList>
    </citation>
    <scope>NUCLEOTIDE SEQUENCE [LARGE SCALE GENOMIC DNA]</scope>
    <source>
        <strain evidence="1 2">JCM 11308</strain>
    </source>
</reference>
<dbReference type="RefSeq" id="WP_072847256.1">
    <property type="nucleotide sequence ID" value="NZ_FNAB01000022.1"/>
</dbReference>
<dbReference type="EMBL" id="FNAB01000022">
    <property type="protein sequence ID" value="SDE59392.1"/>
    <property type="molecule type" value="Genomic_DNA"/>
</dbReference>
<evidence type="ECO:0008006" key="3">
    <source>
        <dbReference type="Google" id="ProtNLM"/>
    </source>
</evidence>